<organism evidence="1 2">
    <name type="scientific">Candidatus Kerfeldbacteria bacterium RIFOXYB2_FULL_38_14</name>
    <dbReference type="NCBI Taxonomy" id="1798547"/>
    <lineage>
        <taxon>Bacteria</taxon>
        <taxon>Candidatus Kerfeldiibacteriota</taxon>
    </lineage>
</organism>
<evidence type="ECO:0000313" key="1">
    <source>
        <dbReference type="EMBL" id="OGY88273.1"/>
    </source>
</evidence>
<evidence type="ECO:0000313" key="2">
    <source>
        <dbReference type="Proteomes" id="UP000176420"/>
    </source>
</evidence>
<dbReference type="EMBL" id="MHKI01000003">
    <property type="protein sequence ID" value="OGY88273.1"/>
    <property type="molecule type" value="Genomic_DNA"/>
</dbReference>
<proteinExistence type="predicted"/>
<gene>
    <name evidence="1" type="ORF">A2319_03740</name>
</gene>
<comment type="caution">
    <text evidence="1">The sequence shown here is derived from an EMBL/GenBank/DDBJ whole genome shotgun (WGS) entry which is preliminary data.</text>
</comment>
<accession>A0A1G2BGD1</accession>
<reference evidence="1 2" key="1">
    <citation type="journal article" date="2016" name="Nat. Commun.">
        <title>Thousands of microbial genomes shed light on interconnected biogeochemical processes in an aquifer system.</title>
        <authorList>
            <person name="Anantharaman K."/>
            <person name="Brown C.T."/>
            <person name="Hug L.A."/>
            <person name="Sharon I."/>
            <person name="Castelle C.J."/>
            <person name="Probst A.J."/>
            <person name="Thomas B.C."/>
            <person name="Singh A."/>
            <person name="Wilkins M.J."/>
            <person name="Karaoz U."/>
            <person name="Brodie E.L."/>
            <person name="Williams K.H."/>
            <person name="Hubbard S.S."/>
            <person name="Banfield J.F."/>
        </authorList>
    </citation>
    <scope>NUCLEOTIDE SEQUENCE [LARGE SCALE GENOMIC DNA]</scope>
</reference>
<protein>
    <submittedName>
        <fullName evidence="1">Uncharacterized protein</fullName>
    </submittedName>
</protein>
<name>A0A1G2BGD1_9BACT</name>
<dbReference type="Proteomes" id="UP000176420">
    <property type="component" value="Unassembled WGS sequence"/>
</dbReference>
<sequence length="1596" mass="180298">MAVSILSEDAPKEDRSFKRGAKELWLSLRYKVKHPEKLLQLKDYLQATVDGASDRVIANLDSLCALSADPIKTVQALTGVGILVDKLTFSHTQILERYSSIFKSAAGKELMLFELGSKVQWKGVPFFLDSDDERTRKIVEVLQNADGLAYLNDESNKKVFFDFCKKLSTPPSLEQLPALMRAVSDVRFSAIAQTIGLDSTNPRDLGFVYNLNEEKTGESVQKLLAMHDAGVDIPAGLKDNLQEGIELVYSQLPNVPRAEDIFRGWMAKVEESGGEFFEKEGTRNFVQQARPLLARDIYLGELADVHLLARKEKLHIAILSFLNSIDPALASADGIFTALDCTGANYEKVDFDKIFSKELTPELADFIGFLKRDLGVDIDAYTVIHDLLSQDSLILKIYHQFKTTRKIAETKKLITFFPTESRAIRNHPVNNSLVYNIVDFAEIADISGVADVLHLLKTKGFFPDHLSVSETKKACEELRRLSEPEKQVYLQDDKIFSSSPFFQQVSQVFTRGGLTSFGDQLEIIQKAVEIIHTKRDAKVNPEQITIIEEMRKKTHFATLGIEIFDITDADFVLLDEYKERFGIDRYIKVDEFLFYTKNRNQVLEGIARIKESNLSEHSSKNIFSGRSVKPLAKIGTATNWHSVADQFTALPRLQDYYSQVDLDIKNLGTMIDDVQGYKEYLDFFIQHGLLRDMVGSEDMSIVSDLFPYRETVRWTVSTLVDLGVGFAYPWVGIGSIRGIRFDDFSKMPENKRLDVLKRSGIIENGPFNVDIINNLMLAYDDLSVAMSVVREVMGEDWTAPNDMKDLARLSEPGGKDIVQAIIDLHDLYGVDKSLSYIPKAQDLLESGAMRILSVVVNYGYRFSYDDTRSIIEFAKVNHDDRYLAMFIYAHDFFDLSFKEALREKDRLPLLVTSEDIHTAIGIVKKSGVTLNQMGKVNLNNFASWQLAGEHPKTLQMIIKLVPHLSQYFDCPIEIARLLIPYEDNINFFGLVERLVKERQYKFAQNLEILNFLSSDNGLEIIREMEKQSTGLASIVEDPRRLSLIYWFSDNVVLVKEVENYFLKKYGKRSWQLGVANSMGYMINNQRYETLQMKGVTIERGGDQIEASVYIEEFVGKYFKGGKGKTIVVLLSAQEYLPGQSSTETLKRIVESMVEYEPILDKLHSDSVPEGLGSSLGMEYEIIKGTAEGYKEKFDSELKGDIRDLSMYAGIPSGFDAVHEIASSPTDNPYCLLLEMKLLQDLGFVDFNFNGEGYAKGARGYHLTIGGERGLIADDQTHFLQNCLLITGWGGVNAGKKIDKLEYGRGLPLRERGTTQTVKMFSNASSAVEMRVLSVDKWEQLERVLTSSFFGAMAIQATQKYFSEVAIEQFLLRDDKMFPDSPAGLNEYVDQSAEFPDQKTMAIIYEWFRLRYRVKQAVVEHNNYFLENELGGYTNESGRWIDAEDFGGENNDSRFKSVVANIGQGLSLEEYLQDTKIDPEKLTASADASLVNALTATSNLFLKPSKETSGDRANALAMLGTTKLQNMELESGDVQEAEKSVFDKRGSQRKGYYYLQGGSERMIIHAVQIALLDFNKNMEKIISFDKKEDKIIHSLAA</sequence>